<protein>
    <submittedName>
        <fullName evidence="1">Uncharacterized protein</fullName>
    </submittedName>
</protein>
<comment type="caution">
    <text evidence="1">The sequence shown here is derived from an EMBL/GenBank/DDBJ whole genome shotgun (WGS) entry which is preliminary data.</text>
</comment>
<proteinExistence type="predicted"/>
<organism evidence="1 2">
    <name type="scientific">Rotaria sordida</name>
    <dbReference type="NCBI Taxonomy" id="392033"/>
    <lineage>
        <taxon>Eukaryota</taxon>
        <taxon>Metazoa</taxon>
        <taxon>Spiralia</taxon>
        <taxon>Gnathifera</taxon>
        <taxon>Rotifera</taxon>
        <taxon>Eurotatoria</taxon>
        <taxon>Bdelloidea</taxon>
        <taxon>Philodinida</taxon>
        <taxon>Philodinidae</taxon>
        <taxon>Rotaria</taxon>
    </lineage>
</organism>
<dbReference type="Proteomes" id="UP000663889">
    <property type="component" value="Unassembled WGS sequence"/>
</dbReference>
<evidence type="ECO:0000313" key="2">
    <source>
        <dbReference type="Proteomes" id="UP000663889"/>
    </source>
</evidence>
<accession>A0A815VZ20</accession>
<dbReference type="EMBL" id="CAJNOU010008503">
    <property type="protein sequence ID" value="CAF1538344.1"/>
    <property type="molecule type" value="Genomic_DNA"/>
</dbReference>
<gene>
    <name evidence="1" type="ORF">SEV965_LOCUS37973</name>
</gene>
<evidence type="ECO:0000313" key="1">
    <source>
        <dbReference type="EMBL" id="CAF1538344.1"/>
    </source>
</evidence>
<name>A0A815VZ20_9BILA</name>
<dbReference type="AlphaFoldDB" id="A0A815VZ20"/>
<sequence>MCLKVEPRKKESRWYDLVSKSDNAHEVEKQWEDHFDTTP</sequence>
<reference evidence="1" key="1">
    <citation type="submission" date="2021-02" db="EMBL/GenBank/DDBJ databases">
        <authorList>
            <person name="Nowell W R."/>
        </authorList>
    </citation>
    <scope>NUCLEOTIDE SEQUENCE</scope>
</reference>